<feature type="transmembrane region" description="Helical" evidence="7">
    <location>
        <begin position="222"/>
        <end position="241"/>
    </location>
</feature>
<sequence length="278" mass="29184">MTSPVPAWCLATVLLGTALLYLLGVVAVRRRGGWWPAGRAACWAAGHVAAAAALLGPPAHAAHHDFTAQMTGHLLLGMITPLLLVLAAPVTLALRALPVARARTLSHLLASRPVRTLTHPVTAALLNGGGLGALYLTGLHRAMGEHAGVNVAVHAHVVLAGYLFTAAIAGVDPAPHRPGPRVRAAALIAFLAAHAILAKHLYGHPPAGVLPADARAGAQLMYYGGDAVDLALIVVFCRQWYRAADPRRRDRPVTPRIPHQRPPRAPWRLPAPVAADRG</sequence>
<accession>A0AAE3VVP7</accession>
<dbReference type="RefSeq" id="WP_307234769.1">
    <property type="nucleotide sequence ID" value="NZ_JAUSUZ010000001.1"/>
</dbReference>
<name>A0AAE3VVP7_9ACTN</name>
<evidence type="ECO:0000256" key="3">
    <source>
        <dbReference type="ARBA" id="ARBA00022692"/>
    </source>
</evidence>
<proteinExistence type="predicted"/>
<evidence type="ECO:0000313" key="9">
    <source>
        <dbReference type="Proteomes" id="UP001240236"/>
    </source>
</evidence>
<keyword evidence="2" id="KW-1003">Cell membrane</keyword>
<feature type="transmembrane region" description="Helical" evidence="7">
    <location>
        <begin position="40"/>
        <end position="62"/>
    </location>
</feature>
<dbReference type="InterPro" id="IPR019108">
    <property type="entry name" value="Caa3_assmbl_CtaG-rel"/>
</dbReference>
<dbReference type="GO" id="GO:0005886">
    <property type="term" value="C:plasma membrane"/>
    <property type="evidence" value="ECO:0007669"/>
    <property type="project" value="UniProtKB-SubCell"/>
</dbReference>
<dbReference type="Pfam" id="PF09678">
    <property type="entry name" value="Caa3_CtaG"/>
    <property type="match status" value="1"/>
</dbReference>
<reference evidence="8 9" key="1">
    <citation type="submission" date="2023-07" db="EMBL/GenBank/DDBJ databases">
        <title>Sequencing the genomes of 1000 actinobacteria strains.</title>
        <authorList>
            <person name="Klenk H.-P."/>
        </authorList>
    </citation>
    <scope>NUCLEOTIDE SEQUENCE [LARGE SCALE GENOMIC DNA]</scope>
    <source>
        <strain evidence="8 9">DSM 44709</strain>
    </source>
</reference>
<feature type="transmembrane region" description="Helical" evidence="7">
    <location>
        <begin position="74"/>
        <end position="97"/>
    </location>
</feature>
<protein>
    <submittedName>
        <fullName evidence="8">Membrane protein</fullName>
    </submittedName>
</protein>
<comment type="caution">
    <text evidence="8">The sequence shown here is derived from an EMBL/GenBank/DDBJ whole genome shotgun (WGS) entry which is preliminary data.</text>
</comment>
<keyword evidence="3 7" id="KW-0812">Transmembrane</keyword>
<keyword evidence="9" id="KW-1185">Reference proteome</keyword>
<feature type="transmembrane region" description="Helical" evidence="7">
    <location>
        <begin position="6"/>
        <end position="28"/>
    </location>
</feature>
<dbReference type="AlphaFoldDB" id="A0AAE3VVP7"/>
<evidence type="ECO:0000256" key="6">
    <source>
        <dbReference type="SAM" id="MobiDB-lite"/>
    </source>
</evidence>
<dbReference type="Proteomes" id="UP001240236">
    <property type="component" value="Unassembled WGS sequence"/>
</dbReference>
<feature type="transmembrane region" description="Helical" evidence="7">
    <location>
        <begin position="151"/>
        <end position="170"/>
    </location>
</feature>
<feature type="transmembrane region" description="Helical" evidence="7">
    <location>
        <begin position="182"/>
        <end position="202"/>
    </location>
</feature>
<organism evidence="8 9">
    <name type="scientific">Catenuloplanes indicus</name>
    <dbReference type="NCBI Taxonomy" id="137267"/>
    <lineage>
        <taxon>Bacteria</taxon>
        <taxon>Bacillati</taxon>
        <taxon>Actinomycetota</taxon>
        <taxon>Actinomycetes</taxon>
        <taxon>Micromonosporales</taxon>
        <taxon>Micromonosporaceae</taxon>
        <taxon>Catenuloplanes</taxon>
    </lineage>
</organism>
<dbReference type="EMBL" id="JAUSUZ010000001">
    <property type="protein sequence ID" value="MDQ0363835.1"/>
    <property type="molecule type" value="Genomic_DNA"/>
</dbReference>
<evidence type="ECO:0000256" key="2">
    <source>
        <dbReference type="ARBA" id="ARBA00022475"/>
    </source>
</evidence>
<evidence type="ECO:0000313" key="8">
    <source>
        <dbReference type="EMBL" id="MDQ0363835.1"/>
    </source>
</evidence>
<gene>
    <name evidence="8" type="ORF">J2S42_000504</name>
</gene>
<evidence type="ECO:0000256" key="7">
    <source>
        <dbReference type="SAM" id="Phobius"/>
    </source>
</evidence>
<keyword evidence="5 7" id="KW-0472">Membrane</keyword>
<evidence type="ECO:0000256" key="5">
    <source>
        <dbReference type="ARBA" id="ARBA00023136"/>
    </source>
</evidence>
<feature type="transmembrane region" description="Helical" evidence="7">
    <location>
        <begin position="117"/>
        <end position="139"/>
    </location>
</feature>
<feature type="region of interest" description="Disordered" evidence="6">
    <location>
        <begin position="248"/>
        <end position="278"/>
    </location>
</feature>
<keyword evidence="4 7" id="KW-1133">Transmembrane helix</keyword>
<feature type="compositionally biased region" description="Low complexity" evidence="6">
    <location>
        <begin position="266"/>
        <end position="278"/>
    </location>
</feature>
<comment type="subcellular location">
    <subcellularLocation>
        <location evidence="1">Cell membrane</location>
        <topology evidence="1">Multi-pass membrane protein</topology>
    </subcellularLocation>
</comment>
<evidence type="ECO:0000256" key="1">
    <source>
        <dbReference type="ARBA" id="ARBA00004651"/>
    </source>
</evidence>
<evidence type="ECO:0000256" key="4">
    <source>
        <dbReference type="ARBA" id="ARBA00022989"/>
    </source>
</evidence>